<evidence type="ECO:0000313" key="2">
    <source>
        <dbReference type="Ensembl" id="ENSSOCP00000008958.1"/>
    </source>
</evidence>
<feature type="compositionally biased region" description="Polar residues" evidence="1">
    <location>
        <begin position="72"/>
        <end position="81"/>
    </location>
</feature>
<reference evidence="2" key="2">
    <citation type="submission" date="2025-09" db="UniProtKB">
        <authorList>
            <consortium name="Ensembl"/>
        </authorList>
    </citation>
    <scope>IDENTIFICATION</scope>
</reference>
<dbReference type="AlphaFoldDB" id="A0A8D0F1K4"/>
<name>A0A8D0F1K4_STROC</name>
<evidence type="ECO:0008006" key="4">
    <source>
        <dbReference type="Google" id="ProtNLM"/>
    </source>
</evidence>
<dbReference type="Proteomes" id="UP000694551">
    <property type="component" value="Unplaced"/>
</dbReference>
<organism evidence="2 3">
    <name type="scientific">Strix occidentalis caurina</name>
    <name type="common">northern spotted owl</name>
    <dbReference type="NCBI Taxonomy" id="311401"/>
    <lineage>
        <taxon>Eukaryota</taxon>
        <taxon>Metazoa</taxon>
        <taxon>Chordata</taxon>
        <taxon>Craniata</taxon>
        <taxon>Vertebrata</taxon>
        <taxon>Euteleostomi</taxon>
        <taxon>Archelosauria</taxon>
        <taxon>Archosauria</taxon>
        <taxon>Dinosauria</taxon>
        <taxon>Saurischia</taxon>
        <taxon>Theropoda</taxon>
        <taxon>Coelurosauria</taxon>
        <taxon>Aves</taxon>
        <taxon>Neognathae</taxon>
        <taxon>Neoaves</taxon>
        <taxon>Telluraves</taxon>
        <taxon>Strigiformes</taxon>
        <taxon>Strigidae</taxon>
        <taxon>Strix</taxon>
    </lineage>
</organism>
<protein>
    <recommendedName>
        <fullName evidence="4">Arginine/serine-rich protein PNISR</fullName>
    </recommendedName>
</protein>
<proteinExistence type="predicted"/>
<accession>A0A8D0F1K4</accession>
<reference evidence="2" key="1">
    <citation type="submission" date="2025-08" db="UniProtKB">
        <authorList>
            <consortium name="Ensembl"/>
        </authorList>
    </citation>
    <scope>IDENTIFICATION</scope>
</reference>
<feature type="region of interest" description="Disordered" evidence="1">
    <location>
        <begin position="60"/>
        <end position="81"/>
    </location>
</feature>
<keyword evidence="3" id="KW-1185">Reference proteome</keyword>
<dbReference type="Ensembl" id="ENSSOCT00000009193.1">
    <property type="protein sequence ID" value="ENSSOCP00000008958.1"/>
    <property type="gene ID" value="ENSSOCG00000006858.1"/>
</dbReference>
<dbReference type="PANTHER" id="PTHR31518">
    <property type="entry name" value="ARGININE/SERINE-RICH PROTEIN PNISR"/>
    <property type="match status" value="1"/>
</dbReference>
<dbReference type="InterPro" id="IPR031937">
    <property type="entry name" value="PNISR"/>
</dbReference>
<evidence type="ECO:0000256" key="1">
    <source>
        <dbReference type="SAM" id="MobiDB-lite"/>
    </source>
</evidence>
<sequence length="115" mass="13346">MWDQGGQPWQQWPLNQQQWMQSFQHQQDPSQIDWAALAQAWIAQREASGQQSVVEQQGMMPNGQDISGIESGPNNHNNFQGDPNFNRMWQPGLFSFPFILFSNVMKFWFCQTVLG</sequence>
<evidence type="ECO:0000313" key="3">
    <source>
        <dbReference type="Proteomes" id="UP000694551"/>
    </source>
</evidence>